<comment type="subunit">
    <text evidence="2">Monomer.</text>
</comment>
<evidence type="ECO:0000256" key="3">
    <source>
        <dbReference type="ARBA" id="ARBA00022801"/>
    </source>
</evidence>
<evidence type="ECO:0000256" key="1">
    <source>
        <dbReference type="ARBA" id="ARBA00001913"/>
    </source>
</evidence>
<dbReference type="InterPro" id="IPR019563">
    <property type="entry name" value="GH97_catalytic"/>
</dbReference>
<keyword evidence="5" id="KW-0326">Glycosidase</keyword>
<dbReference type="InterPro" id="IPR013785">
    <property type="entry name" value="Aldolase_TIM"/>
</dbReference>
<dbReference type="EMBL" id="JACNYK010000001">
    <property type="protein sequence ID" value="MBD1424482.1"/>
    <property type="molecule type" value="Genomic_DNA"/>
</dbReference>
<dbReference type="InterPro" id="IPR014718">
    <property type="entry name" value="GH-type_carb-bd"/>
</dbReference>
<comment type="cofactor">
    <cofactor evidence="1">
        <name>Ca(2+)</name>
        <dbReference type="ChEBI" id="CHEBI:29108"/>
    </cofactor>
</comment>
<evidence type="ECO:0000259" key="8">
    <source>
        <dbReference type="Pfam" id="PF14509"/>
    </source>
</evidence>
<dbReference type="SUPFAM" id="SSF51445">
    <property type="entry name" value="(Trans)glycosidases"/>
    <property type="match status" value="1"/>
</dbReference>
<comment type="caution">
    <text evidence="9">The sequence shown here is derived from an EMBL/GenBank/DDBJ whole genome shotgun (WGS) entry which is preliminary data.</text>
</comment>
<dbReference type="Gene3D" id="3.20.20.70">
    <property type="entry name" value="Aldolase class I"/>
    <property type="match status" value="1"/>
</dbReference>
<dbReference type="RefSeq" id="WP_190307621.1">
    <property type="nucleotide sequence ID" value="NZ_JACNYK010000001.1"/>
</dbReference>
<dbReference type="InterPro" id="IPR052720">
    <property type="entry name" value="Glycosyl_hydrolase_97"/>
</dbReference>
<gene>
    <name evidence="9" type="ORF">H8B17_02725</name>
</gene>
<keyword evidence="10" id="KW-1185">Reference proteome</keyword>
<dbReference type="PROSITE" id="PS51257">
    <property type="entry name" value="PROKAR_LIPOPROTEIN"/>
    <property type="match status" value="1"/>
</dbReference>
<dbReference type="Gene3D" id="2.70.98.10">
    <property type="match status" value="1"/>
</dbReference>
<feature type="domain" description="Glycosyl-hydrolase 97 N-terminal" evidence="7">
    <location>
        <begin position="33"/>
        <end position="301"/>
    </location>
</feature>
<organism evidence="9 10">
    <name type="scientific">Sphingobacterium arenae</name>
    <dbReference type="NCBI Taxonomy" id="1280598"/>
    <lineage>
        <taxon>Bacteria</taxon>
        <taxon>Pseudomonadati</taxon>
        <taxon>Bacteroidota</taxon>
        <taxon>Sphingobacteriia</taxon>
        <taxon>Sphingobacteriales</taxon>
        <taxon>Sphingobacteriaceae</taxon>
        <taxon>Sphingobacterium</taxon>
    </lineage>
</organism>
<name>A0ABR7XZL5_9SPHI</name>
<proteinExistence type="predicted"/>
<feature type="domain" description="Glycosyl-hydrolase 97 C-terminal oligomerisation" evidence="8">
    <location>
        <begin position="550"/>
        <end position="641"/>
    </location>
</feature>
<protein>
    <submittedName>
        <fullName evidence="9">Glycoside hydrolase family 97 catalytic domain-containing protein</fullName>
    </submittedName>
</protein>
<reference evidence="9 10" key="1">
    <citation type="submission" date="2020-08" db="EMBL/GenBank/DDBJ databases">
        <title>Sphingobacterium sp. DN00404 isolated from aquaculture water.</title>
        <authorList>
            <person name="Zhang M."/>
        </authorList>
    </citation>
    <scope>NUCLEOTIDE SEQUENCE [LARGE SCALE GENOMIC DNA]</scope>
    <source>
        <strain evidence="9 10">KCTC 32294</strain>
    </source>
</reference>
<dbReference type="Gene3D" id="2.60.40.1180">
    <property type="entry name" value="Golgi alpha-mannosidase II"/>
    <property type="match status" value="1"/>
</dbReference>
<dbReference type="InterPro" id="IPR017853">
    <property type="entry name" value="GH"/>
</dbReference>
<dbReference type="PANTHER" id="PTHR35803:SF2">
    <property type="entry name" value="RETAINING ALPHA-GALACTOSIDASE"/>
    <property type="match status" value="1"/>
</dbReference>
<evidence type="ECO:0000313" key="9">
    <source>
        <dbReference type="EMBL" id="MBD1424482.1"/>
    </source>
</evidence>
<keyword evidence="4" id="KW-0106">Calcium</keyword>
<keyword evidence="3 9" id="KW-0378">Hydrolase</keyword>
<sequence length="643" mass="72254">MKNKLIEVHLVLVSIGMVFLFASCNITKKSPYVASKNGLNKITLSLNENGELFYNVTRRDSILISDSPLGLYCDDQNFTSGLSIAEISSMEERRETYDLKVGHYKNIDHVFNGRSITFKNSADASMIIDLIAGEEGVAFRYRFPDEGGQPRIVKDEKTGFHIERDAKAWLQPYNSAGQYTPGYEDFYLNVNSGDSIQGARNPSVGWCMPALFHVNDQKNWILIAETGHDGMFSGCHLQADSEGGLYKVAFAKEDERYTLPLEEKENAYPTSNLPWAMPWRAIIIGDQAGDILLSTLITDLAPASKIEDTSWIEPGKASWSWWSHPDDHSPAIYKEFTDLADTFGFEYTLFDAGWEKANQEGGIIDHAIAKGIKPMVWGYSASYFDSESRKKRFRELADMGVKAVKIDFWCSDRQEVMAALQSVFEDAANEKLMINLHGSTMPRGWHRTWPNFMTAESVLGTESYFYEPRFPEKAAEQNTVLPFTRNVAGPTDYTPFALTMRQYPRVNTAVHELATAMIYTSGIIHFADSKQVFDGLPVAVKHLFKEMPATWDKTECIVAEPGKAIILSRREGAKAYIVGINGGDQEMSVKLDLAKYGKGFSKFSVITEGEDPLMEFKTETYPITADWSYTMAPKGGFIIQFVE</sequence>
<dbReference type="Pfam" id="PF10566">
    <property type="entry name" value="Glyco_hydro_97"/>
    <property type="match status" value="1"/>
</dbReference>
<dbReference type="InterPro" id="IPR013780">
    <property type="entry name" value="Glyco_hydro_b"/>
</dbReference>
<evidence type="ECO:0000256" key="2">
    <source>
        <dbReference type="ARBA" id="ARBA00011245"/>
    </source>
</evidence>
<evidence type="ECO:0000256" key="4">
    <source>
        <dbReference type="ARBA" id="ARBA00022837"/>
    </source>
</evidence>
<dbReference type="Pfam" id="PF14509">
    <property type="entry name" value="GH97_C"/>
    <property type="match status" value="1"/>
</dbReference>
<evidence type="ECO:0000313" key="10">
    <source>
        <dbReference type="Proteomes" id="UP000606494"/>
    </source>
</evidence>
<dbReference type="Pfam" id="PF14508">
    <property type="entry name" value="GH97_N"/>
    <property type="match status" value="1"/>
</dbReference>
<evidence type="ECO:0000259" key="7">
    <source>
        <dbReference type="Pfam" id="PF14508"/>
    </source>
</evidence>
<dbReference type="InterPro" id="IPR029483">
    <property type="entry name" value="GH97_C"/>
</dbReference>
<evidence type="ECO:0000256" key="5">
    <source>
        <dbReference type="ARBA" id="ARBA00023295"/>
    </source>
</evidence>
<dbReference type="InterPro" id="IPR029486">
    <property type="entry name" value="GH97_N"/>
</dbReference>
<accession>A0ABR7XZL5</accession>
<dbReference type="GO" id="GO:0016787">
    <property type="term" value="F:hydrolase activity"/>
    <property type="evidence" value="ECO:0007669"/>
    <property type="project" value="UniProtKB-KW"/>
</dbReference>
<feature type="domain" description="Glycosyl-hydrolase 97 catalytic" evidence="6">
    <location>
        <begin position="329"/>
        <end position="458"/>
    </location>
</feature>
<dbReference type="Proteomes" id="UP000606494">
    <property type="component" value="Unassembled WGS sequence"/>
</dbReference>
<dbReference type="PANTHER" id="PTHR35803">
    <property type="entry name" value="GLUCAN 1,4-ALPHA-GLUCOSIDASE SUSB-RELATED"/>
    <property type="match status" value="1"/>
</dbReference>
<evidence type="ECO:0000259" key="6">
    <source>
        <dbReference type="Pfam" id="PF10566"/>
    </source>
</evidence>